<evidence type="ECO:0000256" key="1">
    <source>
        <dbReference type="ARBA" id="ARBA00006068"/>
    </source>
</evidence>
<evidence type="ECO:0000313" key="3">
    <source>
        <dbReference type="EMBL" id="NNG67077.1"/>
    </source>
</evidence>
<reference evidence="3 4" key="1">
    <citation type="submission" date="2020-04" db="EMBL/GenBank/DDBJ databases">
        <title>Draft genome sequence of Caldanaerobacter sunterraneus. strain 1523vc isolated from Griffin hot spring, Kamchatka, Russia.</title>
        <authorList>
            <person name="Toshchakov S.V."/>
            <person name="Podosokorskaya O.A."/>
            <person name="Kublanov I.V."/>
            <person name="Korzhenkov A."/>
            <person name="Patrushev M.V."/>
        </authorList>
    </citation>
    <scope>NUCLEOTIDE SEQUENCE [LARGE SCALE GENOMIC DNA]</scope>
    <source>
        <strain evidence="3 4">1523vc</strain>
    </source>
</reference>
<protein>
    <submittedName>
        <fullName evidence="3">LCP family protein</fullName>
    </submittedName>
</protein>
<dbReference type="EMBL" id="JABEQB010000019">
    <property type="protein sequence ID" value="NNG67077.1"/>
    <property type="molecule type" value="Genomic_DNA"/>
</dbReference>
<comment type="similarity">
    <text evidence="1">Belongs to the LytR/CpsA/Psr (LCP) family.</text>
</comment>
<evidence type="ECO:0000259" key="2">
    <source>
        <dbReference type="Pfam" id="PF03816"/>
    </source>
</evidence>
<sequence length="301" mass="34568">MKKKFLLLFLLLFILVAVIGYQKYINITRHPENLFIKDNSSETENTSIKPSSPDKTFIAFLGLDKTDERVHTLGSFRTDTIMIFCVDLDDKIIKVLSIPRDTYVDIPGFGKDKINAAYVYGGMGEKGYALSLKTISEFLGINVPYYISMDMQTIPEIVDAIGGIPLDVEINMHTHGANLDKGYQILDGQKAYQYVRWRYDSMGDINRVKRQQKFIIAFANQLKNKTKSLSDYLDLYNAFKGKLYTNLNYEQILALIYVVKDISPDSIEKFMVPGEFYNLNGISYWKPDMQKLDEVLKNFTD</sequence>
<dbReference type="Proteomes" id="UP000529861">
    <property type="component" value="Unassembled WGS sequence"/>
</dbReference>
<name>A0A7Y2L794_9THEO</name>
<dbReference type="PANTHER" id="PTHR33392">
    <property type="entry name" value="POLYISOPRENYL-TEICHOIC ACID--PEPTIDOGLYCAN TEICHOIC ACID TRANSFERASE TAGU"/>
    <property type="match status" value="1"/>
</dbReference>
<dbReference type="NCBIfam" id="TIGR00350">
    <property type="entry name" value="lytR_cpsA_psr"/>
    <property type="match status" value="1"/>
</dbReference>
<organism evidence="3 4">
    <name type="scientific">Caldanaerobacter subterraneus</name>
    <dbReference type="NCBI Taxonomy" id="911092"/>
    <lineage>
        <taxon>Bacteria</taxon>
        <taxon>Bacillati</taxon>
        <taxon>Bacillota</taxon>
        <taxon>Clostridia</taxon>
        <taxon>Thermoanaerobacterales</taxon>
        <taxon>Thermoanaerobacteraceae</taxon>
        <taxon>Caldanaerobacter</taxon>
    </lineage>
</organism>
<dbReference type="AlphaFoldDB" id="A0A7Y2L794"/>
<dbReference type="PANTHER" id="PTHR33392:SF6">
    <property type="entry name" value="POLYISOPRENYL-TEICHOIC ACID--PEPTIDOGLYCAN TEICHOIC ACID TRANSFERASE TAGU"/>
    <property type="match status" value="1"/>
</dbReference>
<dbReference type="RefSeq" id="WP_170271018.1">
    <property type="nucleotide sequence ID" value="NZ_JABEQB010000019.1"/>
</dbReference>
<dbReference type="InterPro" id="IPR004474">
    <property type="entry name" value="LytR_CpsA_psr"/>
</dbReference>
<gene>
    <name evidence="3" type="ORF">HKI81_07515</name>
</gene>
<proteinExistence type="inferred from homology"/>
<evidence type="ECO:0000313" key="4">
    <source>
        <dbReference type="Proteomes" id="UP000529861"/>
    </source>
</evidence>
<dbReference type="Pfam" id="PF03816">
    <property type="entry name" value="LytR_cpsA_psr"/>
    <property type="match status" value="1"/>
</dbReference>
<dbReference type="Gene3D" id="3.40.630.190">
    <property type="entry name" value="LCP protein"/>
    <property type="match status" value="1"/>
</dbReference>
<dbReference type="InterPro" id="IPR050922">
    <property type="entry name" value="LytR/CpsA/Psr_CW_biosynth"/>
</dbReference>
<accession>A0A7Y2L794</accession>
<feature type="domain" description="Cell envelope-related transcriptional attenuator" evidence="2">
    <location>
        <begin position="77"/>
        <end position="223"/>
    </location>
</feature>
<comment type="caution">
    <text evidence="3">The sequence shown here is derived from an EMBL/GenBank/DDBJ whole genome shotgun (WGS) entry which is preliminary data.</text>
</comment>